<reference evidence="2 3" key="1">
    <citation type="submission" date="2020-02" db="EMBL/GenBank/DDBJ databases">
        <authorList>
            <person name="Ma Q."/>
            <person name="Huang Y."/>
            <person name="Song X."/>
            <person name="Pei D."/>
        </authorList>
    </citation>
    <scope>NUCLEOTIDE SEQUENCE [LARGE SCALE GENOMIC DNA]</scope>
    <source>
        <strain evidence="2">Sxm20200214</strain>
        <tissue evidence="2">Leaf</tissue>
    </source>
</reference>
<gene>
    <name evidence="2" type="ORF">Bca52824_001237</name>
</gene>
<name>A0A8X8BDP7_BRACI</name>
<evidence type="ECO:0000313" key="2">
    <source>
        <dbReference type="EMBL" id="KAG2330057.1"/>
    </source>
</evidence>
<organism evidence="2 3">
    <name type="scientific">Brassica carinata</name>
    <name type="common">Ethiopian mustard</name>
    <name type="synonym">Abyssinian cabbage</name>
    <dbReference type="NCBI Taxonomy" id="52824"/>
    <lineage>
        <taxon>Eukaryota</taxon>
        <taxon>Viridiplantae</taxon>
        <taxon>Streptophyta</taxon>
        <taxon>Embryophyta</taxon>
        <taxon>Tracheophyta</taxon>
        <taxon>Spermatophyta</taxon>
        <taxon>Magnoliopsida</taxon>
        <taxon>eudicotyledons</taxon>
        <taxon>Gunneridae</taxon>
        <taxon>Pentapetalae</taxon>
        <taxon>rosids</taxon>
        <taxon>malvids</taxon>
        <taxon>Brassicales</taxon>
        <taxon>Brassicaceae</taxon>
        <taxon>Brassiceae</taxon>
        <taxon>Brassica</taxon>
    </lineage>
</organism>
<protein>
    <submittedName>
        <fullName evidence="2">Uncharacterized protein</fullName>
    </submittedName>
</protein>
<dbReference type="AlphaFoldDB" id="A0A8X8BDP7"/>
<feature type="region of interest" description="Disordered" evidence="1">
    <location>
        <begin position="1"/>
        <end position="42"/>
    </location>
</feature>
<evidence type="ECO:0000256" key="1">
    <source>
        <dbReference type="SAM" id="MobiDB-lite"/>
    </source>
</evidence>
<proteinExistence type="predicted"/>
<evidence type="ECO:0000313" key="3">
    <source>
        <dbReference type="Proteomes" id="UP000886595"/>
    </source>
</evidence>
<comment type="caution">
    <text evidence="2">The sequence shown here is derived from an EMBL/GenBank/DDBJ whole genome shotgun (WGS) entry which is preliminary data.</text>
</comment>
<feature type="compositionally biased region" description="Acidic residues" evidence="1">
    <location>
        <begin position="11"/>
        <end position="24"/>
    </location>
</feature>
<dbReference type="Proteomes" id="UP000886595">
    <property type="component" value="Unassembled WGS sequence"/>
</dbReference>
<accession>A0A8X8BDP7</accession>
<sequence>MDSASQPDQSDPPEDDMAIVESGDEVVGKDESNQAVDMENKAITERGDIVGVNGGSNREVGNGV</sequence>
<feature type="compositionally biased region" description="Basic and acidic residues" evidence="1">
    <location>
        <begin position="26"/>
        <end position="42"/>
    </location>
</feature>
<keyword evidence="3" id="KW-1185">Reference proteome</keyword>
<dbReference type="EMBL" id="JAAMPC010000001">
    <property type="protein sequence ID" value="KAG2330057.1"/>
    <property type="molecule type" value="Genomic_DNA"/>
</dbReference>